<dbReference type="SUPFAM" id="SSF53474">
    <property type="entry name" value="alpha/beta-Hydrolases"/>
    <property type="match status" value="1"/>
</dbReference>
<dbReference type="Pfam" id="PF00135">
    <property type="entry name" value="COesterase"/>
    <property type="match status" value="1"/>
</dbReference>
<dbReference type="Gene3D" id="3.40.50.1820">
    <property type="entry name" value="alpha/beta hydrolase"/>
    <property type="match status" value="1"/>
</dbReference>
<organism evidence="5 6">
    <name type="scientific">Lojkania enalia</name>
    <dbReference type="NCBI Taxonomy" id="147567"/>
    <lineage>
        <taxon>Eukaryota</taxon>
        <taxon>Fungi</taxon>
        <taxon>Dikarya</taxon>
        <taxon>Ascomycota</taxon>
        <taxon>Pezizomycotina</taxon>
        <taxon>Dothideomycetes</taxon>
        <taxon>Pleosporomycetidae</taxon>
        <taxon>Pleosporales</taxon>
        <taxon>Pleosporales incertae sedis</taxon>
        <taxon>Lojkania</taxon>
    </lineage>
</organism>
<dbReference type="PANTHER" id="PTHR43142:SF11">
    <property type="entry name" value="CARBOXYLIC ESTER HYDROLASE"/>
    <property type="match status" value="1"/>
</dbReference>
<comment type="similarity">
    <text evidence="1 3">Belongs to the type-B carboxylesterase/lipase family.</text>
</comment>
<evidence type="ECO:0000256" key="1">
    <source>
        <dbReference type="ARBA" id="ARBA00005964"/>
    </source>
</evidence>
<dbReference type="EMBL" id="ML986579">
    <property type="protein sequence ID" value="KAF2270515.1"/>
    <property type="molecule type" value="Genomic_DNA"/>
</dbReference>
<dbReference type="Proteomes" id="UP000800093">
    <property type="component" value="Unassembled WGS sequence"/>
</dbReference>
<dbReference type="AlphaFoldDB" id="A0A9P4NCD4"/>
<dbReference type="PROSITE" id="PS00122">
    <property type="entry name" value="CARBOXYLESTERASE_B_1"/>
    <property type="match status" value="1"/>
</dbReference>
<evidence type="ECO:0000256" key="2">
    <source>
        <dbReference type="ARBA" id="ARBA00022801"/>
    </source>
</evidence>
<sequence length="540" mass="58266">MATLKHGELGELKGNVIDGTAQFLGLKYASLENRFAQPQLVTNYGAGPVDASKYGPPPVSPPEAIQREFGFIQHSLPTPDVPLHSDIEGLNLNITVPLGGNGSIESGAKLPVYVFIHGGGFAVGSSWYPHYNPAPLVKISTEIGKPVIGITINYRLGVTGFLTSEELRTAGYKANNGFHDQRMALKWIKKFINGFGGDPDEITVCGESAGGLSASMLLISEEPLMKRCLSTGGAVLLFKPIPLVVAETAYQSVIQAFGLADKSPEERIKSLMTLPIDELWQKVPMGVPLLPVTDGETVIGDPNFVNVASQDDDPTFLIPGRKWCAAFMIGESKLDVTYMGLDARNPGIGAKFVESVNKTLSPNPDAASALLSSYNISATTDDDEAMLSILRFASEISFYAPALAFAKGWSQAKDSKFFLYHFNEGNPWEGRFKGEAGHILDVAFLFQNYNEFLNDGQKAVARAYGEDFIKFVNGIDPWPPVEGGKPGARVYGPSSAGIIAKYVPSGNSEEVGRQDRVLKLGELAGFDAILEVFQAFFQGR</sequence>
<comment type="caution">
    <text evidence="5">The sequence shown here is derived from an EMBL/GenBank/DDBJ whole genome shotgun (WGS) entry which is preliminary data.</text>
</comment>
<gene>
    <name evidence="5" type="ORF">CC78DRAFT_507109</name>
</gene>
<evidence type="ECO:0000256" key="3">
    <source>
        <dbReference type="RuleBase" id="RU361235"/>
    </source>
</evidence>
<accession>A0A9P4NCD4</accession>
<dbReference type="GO" id="GO:0016787">
    <property type="term" value="F:hydrolase activity"/>
    <property type="evidence" value="ECO:0007669"/>
    <property type="project" value="UniProtKB-KW"/>
</dbReference>
<keyword evidence="2 3" id="KW-0378">Hydrolase</keyword>
<dbReference type="EC" id="3.1.1.-" evidence="3"/>
<dbReference type="InterPro" id="IPR002018">
    <property type="entry name" value="CarbesteraseB"/>
</dbReference>
<feature type="domain" description="Carboxylesterase type B" evidence="4">
    <location>
        <begin position="9"/>
        <end position="477"/>
    </location>
</feature>
<evidence type="ECO:0000313" key="6">
    <source>
        <dbReference type="Proteomes" id="UP000800093"/>
    </source>
</evidence>
<evidence type="ECO:0000259" key="4">
    <source>
        <dbReference type="Pfam" id="PF00135"/>
    </source>
</evidence>
<reference evidence="6" key="1">
    <citation type="journal article" date="2020" name="Stud. Mycol.">
        <title>101 Dothideomycetes genomes: A test case for predicting lifestyles and emergence of pathogens.</title>
        <authorList>
            <person name="Haridas S."/>
            <person name="Albert R."/>
            <person name="Binder M."/>
            <person name="Bloem J."/>
            <person name="LaButti K."/>
            <person name="Salamov A."/>
            <person name="Andreopoulos B."/>
            <person name="Baker S."/>
            <person name="Barry K."/>
            <person name="Bills G."/>
            <person name="Bluhm B."/>
            <person name="Cannon C."/>
            <person name="Castanera R."/>
            <person name="Culley D."/>
            <person name="Daum C."/>
            <person name="Ezra D."/>
            <person name="Gonzalez J."/>
            <person name="Henrissat B."/>
            <person name="Kuo A."/>
            <person name="Liang C."/>
            <person name="Lipzen A."/>
            <person name="Lutzoni F."/>
            <person name="Magnuson J."/>
            <person name="Mondo S."/>
            <person name="Nolan M."/>
            <person name="Ohm R."/>
            <person name="Pangilinan J."/>
            <person name="Park H.-J."/>
            <person name="Ramirez L."/>
            <person name="Alfaro M."/>
            <person name="Sun H."/>
            <person name="Tritt A."/>
            <person name="Yoshinaga Y."/>
            <person name="Zwiers L.-H."/>
            <person name="Turgeon B."/>
            <person name="Goodwin S."/>
            <person name="Spatafora J."/>
            <person name="Crous P."/>
            <person name="Grigoriev I."/>
        </authorList>
    </citation>
    <scope>NUCLEOTIDE SEQUENCE [LARGE SCALE GENOMIC DNA]</scope>
    <source>
        <strain evidence="6">CBS 304.66</strain>
    </source>
</reference>
<dbReference type="InterPro" id="IPR019826">
    <property type="entry name" value="Carboxylesterase_B_AS"/>
</dbReference>
<dbReference type="PANTHER" id="PTHR43142">
    <property type="entry name" value="CARBOXYLIC ESTER HYDROLASE"/>
    <property type="match status" value="1"/>
</dbReference>
<proteinExistence type="inferred from homology"/>
<keyword evidence="6" id="KW-1185">Reference proteome</keyword>
<evidence type="ECO:0000313" key="5">
    <source>
        <dbReference type="EMBL" id="KAF2270515.1"/>
    </source>
</evidence>
<protein>
    <recommendedName>
        <fullName evidence="3">Carboxylic ester hydrolase</fullName>
        <ecNumber evidence="3">3.1.1.-</ecNumber>
    </recommendedName>
</protein>
<dbReference type="InterPro" id="IPR029058">
    <property type="entry name" value="AB_hydrolase_fold"/>
</dbReference>
<name>A0A9P4NCD4_9PLEO</name>
<dbReference type="OrthoDB" id="3200163at2759"/>